<proteinExistence type="predicted"/>
<dbReference type="OrthoDB" id="9793802at2"/>
<dbReference type="PANTHER" id="PTHR35862">
    <property type="entry name" value="FELS-2 PROPHAGE PROTEIN"/>
    <property type="match status" value="1"/>
</dbReference>
<dbReference type="AlphaFoldDB" id="A0A249DWY5"/>
<dbReference type="InterPro" id="IPR058531">
    <property type="entry name" value="Baseplate_J_M"/>
</dbReference>
<dbReference type="InterPro" id="IPR014507">
    <property type="entry name" value="Baseplate_assembly_J_pred"/>
</dbReference>
<dbReference type="InterPro" id="IPR052726">
    <property type="entry name" value="Phage_Baseplate_Hub"/>
</dbReference>
<dbReference type="Proteomes" id="UP000216438">
    <property type="component" value="Chromosome"/>
</dbReference>
<dbReference type="PIRSF" id="PIRSF020481">
    <property type="entry name" value="BAP"/>
    <property type="match status" value="1"/>
</dbReference>
<evidence type="ECO:0000259" key="1">
    <source>
        <dbReference type="Pfam" id="PF26078"/>
    </source>
</evidence>
<gene>
    <name evidence="2" type="ORF">BA171_01610</name>
</gene>
<name>A0A249DWY5_9ENTR</name>
<dbReference type="Pfam" id="PF26078">
    <property type="entry name" value="Baseplate_J_M"/>
    <property type="match status" value="1"/>
</dbReference>
<reference evidence="2 3" key="2">
    <citation type="submission" date="2017-09" db="EMBL/GenBank/DDBJ databases">
        <title>The genome of whitefly Bemisia tabaci, a global crop pest, provides novel insights into virus transmission, host adaptation and insecticide resistance.</title>
        <authorList>
            <person name="Kaur N."/>
            <person name="Kliot A."/>
            <person name="Pinheiro P.V."/>
            <person name="Luan J."/>
            <person name="Zheng Y."/>
            <person name="Liu W."/>
            <person name="Sun H."/>
            <person name="Yang X."/>
            <person name="Xu Y."/>
            <person name="Luo Y."/>
            <person name="Kruse A."/>
            <person name="Fisher T.W."/>
            <person name="Nelson D.R."/>
            <person name="Elimelech M."/>
            <person name="MacCoss M."/>
            <person name="Johnson R."/>
            <person name="Cohen E."/>
            <person name="Hunter W.B."/>
            <person name="Brown J.K."/>
            <person name="Jander G."/>
            <person name="Cilia M."/>
            <person name="Douglas A.E."/>
            <person name="Ghanim M."/>
            <person name="Simmons A.M."/>
            <person name="Wintermantel W.M."/>
            <person name="Ling K.-S."/>
            <person name="Fei Z."/>
        </authorList>
    </citation>
    <scope>NUCLEOTIDE SEQUENCE [LARGE SCALE GENOMIC DNA]</scope>
    <source>
        <strain evidence="2 3">MEAM1</strain>
    </source>
</reference>
<dbReference type="PANTHER" id="PTHR35862:SF1">
    <property type="entry name" value="FELS-2 PROPHAGE PROTEIN"/>
    <property type="match status" value="1"/>
</dbReference>
<feature type="domain" description="Baseplate J-like central" evidence="1">
    <location>
        <begin position="130"/>
        <end position="203"/>
    </location>
</feature>
<protein>
    <recommendedName>
        <fullName evidence="1">Baseplate J-like central domain-containing protein</fullName>
    </recommendedName>
</protein>
<sequence length="293" mass="31836">MTSAINLSLLPAPDVVQSLDYETILSEMLADLRHRAPELTALVESDPAYKILEVAAYRELLLRQRVNDAGRSVMLAYAKGKDLDHLAALFGVSRLVIDPGNPDDIPAFPATYEDDERLRQRIPLSLEGYSTAGPIGAYVYHTLAASAEIKDVSVTSPSPGEVRVTVLSIDETGVPDAALLQAVTERLNHEAIRPLTDHITVQAADIIEYHISAHLTFYPGPDKSVVAEQSRIKVTEYATQQHQLGFDVTLSGLYAALHQPGVQNVRMTSPVEDILVRAHQAAFATAIHVSEGG</sequence>
<dbReference type="EMBL" id="CP016303">
    <property type="protein sequence ID" value="ASX25869.1"/>
    <property type="molecule type" value="Genomic_DNA"/>
</dbReference>
<evidence type="ECO:0000313" key="2">
    <source>
        <dbReference type="EMBL" id="ASX25869.1"/>
    </source>
</evidence>
<organism evidence="2 3">
    <name type="scientific">Candidatus Hamiltonella defensa</name>
    <name type="common">Bemisia tabaci</name>
    <dbReference type="NCBI Taxonomy" id="672795"/>
    <lineage>
        <taxon>Bacteria</taxon>
        <taxon>Pseudomonadati</taxon>
        <taxon>Pseudomonadota</taxon>
        <taxon>Gammaproteobacteria</taxon>
        <taxon>Enterobacterales</taxon>
        <taxon>Enterobacteriaceae</taxon>
        <taxon>aphid secondary symbionts</taxon>
        <taxon>Candidatus Williamhamiltonella</taxon>
    </lineage>
</organism>
<dbReference type="RefSeq" id="WP_046493298.1">
    <property type="nucleotide sequence ID" value="NZ_CP016303.1"/>
</dbReference>
<evidence type="ECO:0000313" key="3">
    <source>
        <dbReference type="Proteomes" id="UP000216438"/>
    </source>
</evidence>
<accession>A0A249DWY5</accession>
<reference evidence="3" key="1">
    <citation type="submission" date="2016-06" db="EMBL/GenBank/DDBJ databases">
        <authorList>
            <person name="Chen W."/>
            <person name="Hasegawa D.K."/>
        </authorList>
    </citation>
    <scope>NUCLEOTIDE SEQUENCE [LARGE SCALE GENOMIC DNA]</scope>
    <source>
        <strain evidence="3">MEAM1</strain>
    </source>
</reference>